<keyword evidence="1" id="KW-0805">Transcription regulation</keyword>
<dbReference type="PROSITE" id="PS50043">
    <property type="entry name" value="HTH_LUXR_2"/>
    <property type="match status" value="1"/>
</dbReference>
<dbReference type="InterPro" id="IPR016032">
    <property type="entry name" value="Sig_transdc_resp-reg_C-effctor"/>
</dbReference>
<dbReference type="PROSITE" id="PS00622">
    <property type="entry name" value="HTH_LUXR_1"/>
    <property type="match status" value="1"/>
</dbReference>
<gene>
    <name evidence="5" type="ORF">E7V67_020255</name>
</gene>
<protein>
    <submittedName>
        <fullName evidence="5">Helix-turn-helix transcriptional regulator</fullName>
    </submittedName>
</protein>
<reference evidence="5 6" key="1">
    <citation type="journal article" date="2019" name="Int. J. Syst. Evol. Microbiol.">
        <title>The Draft Whole-Genome Sequence of the Antibiotic Producer Empedobacter haloabium ATCC 31962 Provides Indications for Its Taxonomic Reclassification.</title>
        <authorList>
            <person name="Miess H."/>
            <person name="Arlt P."/>
            <person name="Apel A.K."/>
            <person name="Weber T."/>
            <person name="Nieselt K."/>
            <person name="Hanssen F."/>
            <person name="Czemmel S."/>
            <person name="Nahnsen S."/>
            <person name="Gross H."/>
        </authorList>
    </citation>
    <scope>NUCLEOTIDE SEQUENCE [LARGE SCALE GENOMIC DNA]</scope>
    <source>
        <strain evidence="5 6">ATCC 31962</strain>
    </source>
</reference>
<organism evidence="5 6">
    <name type="scientific">[Empedobacter] haloabium</name>
    <dbReference type="NCBI Taxonomy" id="592317"/>
    <lineage>
        <taxon>Bacteria</taxon>
        <taxon>Pseudomonadati</taxon>
        <taxon>Pseudomonadota</taxon>
        <taxon>Betaproteobacteria</taxon>
        <taxon>Burkholderiales</taxon>
        <taxon>Oxalobacteraceae</taxon>
        <taxon>Telluria group</taxon>
        <taxon>Telluria group incertae sedis</taxon>
    </lineage>
</organism>
<dbReference type="Proteomes" id="UP000321323">
    <property type="component" value="Chromosome"/>
</dbReference>
<dbReference type="SMART" id="SM00421">
    <property type="entry name" value="HTH_LUXR"/>
    <property type="match status" value="1"/>
</dbReference>
<dbReference type="PANTHER" id="PTHR44688:SF16">
    <property type="entry name" value="DNA-BINDING TRANSCRIPTIONAL ACTIVATOR DEVR_DOSR"/>
    <property type="match status" value="1"/>
</dbReference>
<sequence length="240" mass="26194">MQLEIFEAALFGTEAEFLERALAWLGRDIPFDGLLWATGAPRSWNDMRVHGRPAEMARDYLGIAAIDPVCGRAEALPERVHTLTTARICAAQPPALAFWQGYDGRHVMIYAKRDGAGQPVAWLNLLRADGTPFSAREQQAMGYVAPAVLTAQQVRSAKAARAQATQAAAPAPAVPLTCRELAVAHAYADGRPVKEVARLMGVSTSTVQCHLARIYRKLGVHSKIALRKALQDRRARPRHG</sequence>
<feature type="domain" description="HTH luxR-type" evidence="4">
    <location>
        <begin position="169"/>
        <end position="234"/>
    </location>
</feature>
<name>A0ABZ1UID8_9BURK</name>
<keyword evidence="6" id="KW-1185">Reference proteome</keyword>
<evidence type="ECO:0000256" key="2">
    <source>
        <dbReference type="ARBA" id="ARBA00023125"/>
    </source>
</evidence>
<dbReference type="Pfam" id="PF00196">
    <property type="entry name" value="GerE"/>
    <property type="match status" value="1"/>
</dbReference>
<dbReference type="SUPFAM" id="SSF46894">
    <property type="entry name" value="C-terminal effector domain of the bipartite response regulators"/>
    <property type="match status" value="1"/>
</dbReference>
<dbReference type="Gene3D" id="1.10.10.10">
    <property type="entry name" value="Winged helix-like DNA-binding domain superfamily/Winged helix DNA-binding domain"/>
    <property type="match status" value="1"/>
</dbReference>
<evidence type="ECO:0000256" key="1">
    <source>
        <dbReference type="ARBA" id="ARBA00023015"/>
    </source>
</evidence>
<evidence type="ECO:0000259" key="4">
    <source>
        <dbReference type="PROSITE" id="PS50043"/>
    </source>
</evidence>
<dbReference type="PANTHER" id="PTHR44688">
    <property type="entry name" value="DNA-BINDING TRANSCRIPTIONAL ACTIVATOR DEVR_DOSR"/>
    <property type="match status" value="1"/>
</dbReference>
<dbReference type="InterPro" id="IPR000792">
    <property type="entry name" value="Tscrpt_reg_LuxR_C"/>
</dbReference>
<proteinExistence type="predicted"/>
<dbReference type="PRINTS" id="PR00038">
    <property type="entry name" value="HTHLUXR"/>
</dbReference>
<accession>A0ABZ1UID8</accession>
<keyword evidence="2" id="KW-0238">DNA-binding</keyword>
<evidence type="ECO:0000256" key="3">
    <source>
        <dbReference type="ARBA" id="ARBA00023163"/>
    </source>
</evidence>
<dbReference type="EMBL" id="CP136508">
    <property type="protein sequence ID" value="WUR12014.1"/>
    <property type="molecule type" value="Genomic_DNA"/>
</dbReference>
<dbReference type="InterPro" id="IPR036388">
    <property type="entry name" value="WH-like_DNA-bd_sf"/>
</dbReference>
<evidence type="ECO:0000313" key="6">
    <source>
        <dbReference type="Proteomes" id="UP000321323"/>
    </source>
</evidence>
<keyword evidence="3" id="KW-0804">Transcription</keyword>
<dbReference type="CDD" id="cd06170">
    <property type="entry name" value="LuxR_C_like"/>
    <property type="match status" value="1"/>
</dbReference>
<evidence type="ECO:0000313" key="5">
    <source>
        <dbReference type="EMBL" id="WUR12014.1"/>
    </source>
</evidence>